<sequence>LPSSALQAHEEAWNAYPYTKTRYSSPIMDRFSVEVETKYFNDAGQRENVFELDGDELKERIVGK</sequence>
<feature type="domain" description="Phosphatidylinositol transfer protein N-terminal" evidence="1">
    <location>
        <begin position="1"/>
        <end position="62"/>
    </location>
</feature>
<evidence type="ECO:0000313" key="3">
    <source>
        <dbReference type="WBParaSite" id="TCNE_0000421401-mRNA-1"/>
    </source>
</evidence>
<proteinExistence type="predicted"/>
<accession>A0A183U6U4</accession>
<dbReference type="GO" id="GO:0008526">
    <property type="term" value="F:phosphatidylinositol transfer activity"/>
    <property type="evidence" value="ECO:0007669"/>
    <property type="project" value="TreeGrafter"/>
</dbReference>
<dbReference type="PANTHER" id="PTHR10658:SF81">
    <property type="entry name" value="PROTEIN RETINAL DEGENERATION B"/>
    <property type="match status" value="1"/>
</dbReference>
<dbReference type="InterPro" id="IPR055261">
    <property type="entry name" value="PI_transfer_N"/>
</dbReference>
<name>A0A183U6U4_TOXCA</name>
<dbReference type="Proteomes" id="UP000050794">
    <property type="component" value="Unassembled WGS sequence"/>
</dbReference>
<evidence type="ECO:0000259" key="1">
    <source>
        <dbReference type="Pfam" id="PF02121"/>
    </source>
</evidence>
<dbReference type="SUPFAM" id="SSF55961">
    <property type="entry name" value="Bet v1-like"/>
    <property type="match status" value="1"/>
</dbReference>
<dbReference type="InterPro" id="IPR023393">
    <property type="entry name" value="START-like_dom_sf"/>
</dbReference>
<dbReference type="PRINTS" id="PR00391">
    <property type="entry name" value="PITRANSFER"/>
</dbReference>
<dbReference type="AlphaFoldDB" id="A0A183U6U4"/>
<dbReference type="GO" id="GO:0031210">
    <property type="term" value="F:phosphatidylcholine binding"/>
    <property type="evidence" value="ECO:0007669"/>
    <property type="project" value="TreeGrafter"/>
</dbReference>
<dbReference type="InterPro" id="IPR001666">
    <property type="entry name" value="PI_transfer"/>
</dbReference>
<protein>
    <submittedName>
        <fullName evidence="3">Aminopeptidase</fullName>
    </submittedName>
</protein>
<reference evidence="3" key="1">
    <citation type="submission" date="2016-06" db="UniProtKB">
        <authorList>
            <consortium name="WormBaseParasite"/>
        </authorList>
    </citation>
    <scope>IDENTIFICATION</scope>
</reference>
<dbReference type="GO" id="GO:0005737">
    <property type="term" value="C:cytoplasm"/>
    <property type="evidence" value="ECO:0007669"/>
    <property type="project" value="TreeGrafter"/>
</dbReference>
<organism evidence="2 3">
    <name type="scientific">Toxocara canis</name>
    <name type="common">Canine roundworm</name>
    <dbReference type="NCBI Taxonomy" id="6265"/>
    <lineage>
        <taxon>Eukaryota</taxon>
        <taxon>Metazoa</taxon>
        <taxon>Ecdysozoa</taxon>
        <taxon>Nematoda</taxon>
        <taxon>Chromadorea</taxon>
        <taxon>Rhabditida</taxon>
        <taxon>Spirurina</taxon>
        <taxon>Ascaridomorpha</taxon>
        <taxon>Ascaridoidea</taxon>
        <taxon>Toxocaridae</taxon>
        <taxon>Toxocara</taxon>
    </lineage>
</organism>
<dbReference type="Gene3D" id="3.30.530.20">
    <property type="match status" value="1"/>
</dbReference>
<dbReference type="GO" id="GO:0008525">
    <property type="term" value="F:phosphatidylcholine transporter activity"/>
    <property type="evidence" value="ECO:0007669"/>
    <property type="project" value="TreeGrafter"/>
</dbReference>
<dbReference type="WBParaSite" id="TCNE_0000421401-mRNA-1">
    <property type="protein sequence ID" value="TCNE_0000421401-mRNA-1"/>
    <property type="gene ID" value="TCNE_0000421401"/>
</dbReference>
<keyword evidence="2" id="KW-1185">Reference proteome</keyword>
<dbReference type="GO" id="GO:0035091">
    <property type="term" value="F:phosphatidylinositol binding"/>
    <property type="evidence" value="ECO:0007669"/>
    <property type="project" value="TreeGrafter"/>
</dbReference>
<dbReference type="PANTHER" id="PTHR10658">
    <property type="entry name" value="PHOSPHATIDYLINOSITOL TRANSFER PROTEIN"/>
    <property type="match status" value="1"/>
</dbReference>
<dbReference type="Pfam" id="PF02121">
    <property type="entry name" value="IP_trans"/>
    <property type="match status" value="1"/>
</dbReference>
<evidence type="ECO:0000313" key="2">
    <source>
        <dbReference type="Proteomes" id="UP000050794"/>
    </source>
</evidence>